<comment type="function">
    <text evidence="8">Presumably involved in the processing and regular turnover of intracellular proteins. Catalyzes the removal of unsubstituted N-terminal amino acids from various peptides.</text>
</comment>
<evidence type="ECO:0000256" key="6">
    <source>
        <dbReference type="ARBA" id="ARBA00022801"/>
    </source>
</evidence>
<keyword evidence="8" id="KW-0479">Metal-binding</keyword>
<keyword evidence="6 8" id="KW-0378">Hydrolase</keyword>
<dbReference type="PANTHER" id="PTHR11963:SF23">
    <property type="entry name" value="CYTOSOL AMINOPEPTIDASE"/>
    <property type="match status" value="1"/>
</dbReference>
<evidence type="ECO:0000256" key="3">
    <source>
        <dbReference type="ARBA" id="ARBA00009528"/>
    </source>
</evidence>
<comment type="catalytic activity">
    <reaction evidence="1 8">
        <text>Release of an N-terminal amino acid, Xaa-|-Yaa-, in which Xaa is preferably Leu, but may be other amino acids including Pro although not Arg or Lys, and Yaa may be Pro. Amino acid amides and methyl esters are also readily hydrolyzed, but rates on arylamides are exceedingly low.</text>
        <dbReference type="EC" id="3.4.11.1"/>
    </reaction>
</comment>
<dbReference type="PANTHER" id="PTHR11963">
    <property type="entry name" value="LEUCINE AMINOPEPTIDASE-RELATED"/>
    <property type="match status" value="1"/>
</dbReference>
<feature type="domain" description="Cytosol aminopeptidase" evidence="10">
    <location>
        <begin position="372"/>
        <end position="379"/>
    </location>
</feature>
<protein>
    <recommendedName>
        <fullName evidence="8">Probable cytosol aminopeptidase</fullName>
        <ecNumber evidence="8">3.4.11.1</ecNumber>
    </recommendedName>
    <alternativeName>
        <fullName evidence="8">Leucine aminopeptidase</fullName>
        <shortName evidence="8">LAP</shortName>
        <ecNumber evidence="8">3.4.11.10</ecNumber>
    </alternativeName>
    <alternativeName>
        <fullName evidence="8">Leucyl aminopeptidase</fullName>
    </alternativeName>
</protein>
<name>A0ABN0Y2A1_9CAUL</name>
<feature type="binding site" evidence="8">
    <location>
        <position position="297"/>
    </location>
    <ligand>
        <name>Mn(2+)</name>
        <dbReference type="ChEBI" id="CHEBI:29035"/>
        <label>1</label>
    </ligand>
</feature>
<feature type="chain" id="PRO_5045233978" description="Probable cytosol aminopeptidase" evidence="9">
    <location>
        <begin position="21"/>
        <end position="535"/>
    </location>
</feature>
<keyword evidence="5 8" id="KW-0645">Protease</keyword>
<dbReference type="Proteomes" id="UP001500791">
    <property type="component" value="Unassembled WGS sequence"/>
</dbReference>
<feature type="binding site" evidence="8">
    <location>
        <position position="292"/>
    </location>
    <ligand>
        <name>Mn(2+)</name>
        <dbReference type="ChEBI" id="CHEBI:29035"/>
        <label>2</label>
    </ligand>
</feature>
<proteinExistence type="inferred from homology"/>
<evidence type="ECO:0000256" key="1">
    <source>
        <dbReference type="ARBA" id="ARBA00000135"/>
    </source>
</evidence>
<comment type="subcellular location">
    <subcellularLocation>
        <location evidence="8">Cytoplasm</location>
    </subcellularLocation>
</comment>
<dbReference type="Pfam" id="PF00883">
    <property type="entry name" value="Peptidase_M17"/>
    <property type="match status" value="1"/>
</dbReference>
<evidence type="ECO:0000256" key="7">
    <source>
        <dbReference type="ARBA" id="ARBA00023211"/>
    </source>
</evidence>
<dbReference type="EC" id="3.4.11.1" evidence="8"/>
<dbReference type="PRINTS" id="PR00481">
    <property type="entry name" value="LAMNOPPTDASE"/>
</dbReference>
<evidence type="ECO:0000256" key="4">
    <source>
        <dbReference type="ARBA" id="ARBA00022438"/>
    </source>
</evidence>
<evidence type="ECO:0000313" key="12">
    <source>
        <dbReference type="Proteomes" id="UP001500791"/>
    </source>
</evidence>
<evidence type="ECO:0000256" key="5">
    <source>
        <dbReference type="ARBA" id="ARBA00022670"/>
    </source>
</evidence>
<feature type="binding site" evidence="8">
    <location>
        <position position="315"/>
    </location>
    <ligand>
        <name>Mn(2+)</name>
        <dbReference type="ChEBI" id="CHEBI:29035"/>
        <label>2</label>
    </ligand>
</feature>
<keyword evidence="7 8" id="KW-0464">Manganese</keyword>
<evidence type="ECO:0000259" key="10">
    <source>
        <dbReference type="PROSITE" id="PS00631"/>
    </source>
</evidence>
<dbReference type="EMBL" id="BAAAEJ010000003">
    <property type="protein sequence ID" value="GAA0380741.1"/>
    <property type="molecule type" value="Genomic_DNA"/>
</dbReference>
<evidence type="ECO:0000313" key="11">
    <source>
        <dbReference type="EMBL" id="GAA0380741.1"/>
    </source>
</evidence>
<feature type="active site" evidence="8">
    <location>
        <position position="378"/>
    </location>
</feature>
<evidence type="ECO:0000256" key="8">
    <source>
        <dbReference type="HAMAP-Rule" id="MF_00181"/>
    </source>
</evidence>
<dbReference type="Gene3D" id="3.40.630.10">
    <property type="entry name" value="Zn peptidases"/>
    <property type="match status" value="1"/>
</dbReference>
<dbReference type="InterPro" id="IPR000819">
    <property type="entry name" value="Peptidase_M17_C"/>
</dbReference>
<keyword evidence="12" id="KW-1185">Reference proteome</keyword>
<feature type="binding site" evidence="8">
    <location>
        <position position="374"/>
    </location>
    <ligand>
        <name>Mn(2+)</name>
        <dbReference type="ChEBI" id="CHEBI:29035"/>
        <label>1</label>
    </ligand>
</feature>
<feature type="binding site" evidence="8">
    <location>
        <position position="297"/>
    </location>
    <ligand>
        <name>Mn(2+)</name>
        <dbReference type="ChEBI" id="CHEBI:29035"/>
        <label>2</label>
    </ligand>
</feature>
<dbReference type="EC" id="3.4.11.10" evidence="8"/>
<dbReference type="HAMAP" id="MF_00181">
    <property type="entry name" value="Cytosol_peptidase_M17"/>
    <property type="match status" value="1"/>
</dbReference>
<comment type="similarity">
    <text evidence="3 8">Belongs to the peptidase M17 family.</text>
</comment>
<dbReference type="PROSITE" id="PS00631">
    <property type="entry name" value="CYTOSOL_AP"/>
    <property type="match status" value="1"/>
</dbReference>
<feature type="binding site" evidence="8">
    <location>
        <position position="376"/>
    </location>
    <ligand>
        <name>Mn(2+)</name>
        <dbReference type="ChEBI" id="CHEBI:29035"/>
        <label>1</label>
    </ligand>
</feature>
<dbReference type="SUPFAM" id="SSF53187">
    <property type="entry name" value="Zn-dependent exopeptidases"/>
    <property type="match status" value="1"/>
</dbReference>
<dbReference type="GO" id="GO:0004177">
    <property type="term" value="F:aminopeptidase activity"/>
    <property type="evidence" value="ECO:0007669"/>
    <property type="project" value="UniProtKB-KW"/>
</dbReference>
<sequence>MAVAAVLVATGLTVALPAEAQSRRAPAASAPVAASSGAPARYSAVRDVNFAQTMPSALGTLVLFVSGEDDLAARGLDAATVDAIKTGLTGARYTYGARKNISLYGVAGWDRIYVQGLSANATGADMQTAGTIAGRALMSDPATLTVAAKGQSNDTVSEIVTGLGIGQYRVDFYNTTASRPVTGAVTVITDSAEAQSHYRGRGAAIVEAMNWTRNISNEPANVVYPDVFAARTREAFAGIPGVTIEVLDGAAMERLGMGAILGVGRGSVRPPAIVAVRYRGVQSDAPVALVGKGITFDSGGISIKPSANMGNMKMDMSGAAGVVGAVLALAKAGAPVDVVAVAAVAENMPDGNAIRPGDVLTAMNGKTIEIGSTDAEGRLVLADAVAWADTTYNPSAIIDVATLTGSVGGALGPDYAGLFSRHNALAEQVVTAGKASGETVWQLPMNPAYGSRISSPIADYRNGGEPGPGAGLGAEFIGEFVRPETPWAHIDMANVAYGGGNDVKPAGSAGWSVRLLEQFVRDFQPVTKEKGTGGY</sequence>
<comment type="caution">
    <text evidence="11">The sequence shown here is derived from an EMBL/GenBank/DDBJ whole genome shotgun (WGS) entry which is preliminary data.</text>
</comment>
<comment type="catalytic activity">
    <reaction evidence="2 8">
        <text>Release of an N-terminal amino acid, preferentially leucine, but not glutamic or aspartic acids.</text>
        <dbReference type="EC" id="3.4.11.10"/>
    </reaction>
</comment>
<gene>
    <name evidence="8" type="primary">pepA</name>
    <name evidence="11" type="ORF">GCM10009093_04650</name>
</gene>
<dbReference type="InterPro" id="IPR011356">
    <property type="entry name" value="Leucine_aapep/pepB"/>
</dbReference>
<dbReference type="InterPro" id="IPR023042">
    <property type="entry name" value="Peptidase_M17_leu_NH2_pept"/>
</dbReference>
<evidence type="ECO:0000256" key="2">
    <source>
        <dbReference type="ARBA" id="ARBA00000967"/>
    </source>
</evidence>
<feature type="binding site" evidence="8">
    <location>
        <position position="376"/>
    </location>
    <ligand>
        <name>Mn(2+)</name>
        <dbReference type="ChEBI" id="CHEBI:29035"/>
        <label>2</label>
    </ligand>
</feature>
<evidence type="ECO:0000256" key="9">
    <source>
        <dbReference type="SAM" id="SignalP"/>
    </source>
</evidence>
<keyword evidence="9" id="KW-0732">Signal</keyword>
<keyword evidence="8" id="KW-0963">Cytoplasm</keyword>
<dbReference type="RefSeq" id="WP_167175783.1">
    <property type="nucleotide sequence ID" value="NZ_BAAAEJ010000003.1"/>
</dbReference>
<feature type="signal peptide" evidence="9">
    <location>
        <begin position="1"/>
        <end position="20"/>
    </location>
</feature>
<organism evidence="11 12">
    <name type="scientific">Brevundimonas terrae</name>
    <dbReference type="NCBI Taxonomy" id="363631"/>
    <lineage>
        <taxon>Bacteria</taxon>
        <taxon>Pseudomonadati</taxon>
        <taxon>Pseudomonadota</taxon>
        <taxon>Alphaproteobacteria</taxon>
        <taxon>Caulobacterales</taxon>
        <taxon>Caulobacteraceae</taxon>
        <taxon>Brevundimonas</taxon>
    </lineage>
</organism>
<reference evidence="11 12" key="1">
    <citation type="journal article" date="2019" name="Int. J. Syst. Evol. Microbiol.">
        <title>The Global Catalogue of Microorganisms (GCM) 10K type strain sequencing project: providing services to taxonomists for standard genome sequencing and annotation.</title>
        <authorList>
            <consortium name="The Broad Institute Genomics Platform"/>
            <consortium name="The Broad Institute Genome Sequencing Center for Infectious Disease"/>
            <person name="Wu L."/>
            <person name="Ma J."/>
        </authorList>
    </citation>
    <scope>NUCLEOTIDE SEQUENCE [LARGE SCALE GENOMIC DNA]</scope>
    <source>
        <strain evidence="11 12">JCM 13476</strain>
    </source>
</reference>
<accession>A0ABN0Y2A1</accession>
<keyword evidence="4 8" id="KW-0031">Aminopeptidase</keyword>
<dbReference type="CDD" id="cd00433">
    <property type="entry name" value="Peptidase_M17"/>
    <property type="match status" value="1"/>
</dbReference>
<comment type="cofactor">
    <cofactor evidence="8">
        <name>Mn(2+)</name>
        <dbReference type="ChEBI" id="CHEBI:29035"/>
    </cofactor>
    <text evidence="8">Binds 2 manganese ions per subunit.</text>
</comment>
<feature type="active site" evidence="8">
    <location>
        <position position="304"/>
    </location>
</feature>